<dbReference type="Pfam" id="PF24681">
    <property type="entry name" value="Kelch_KLHDC2_KLHL20_DRC7"/>
    <property type="match status" value="1"/>
</dbReference>
<protein>
    <submittedName>
        <fullName evidence="4">Kelch motif-containing protein</fullName>
    </submittedName>
</protein>
<organism evidence="4 5">
    <name type="scientific">Gracilimonas mengyeensis</name>
    <dbReference type="NCBI Taxonomy" id="1302730"/>
    <lineage>
        <taxon>Bacteria</taxon>
        <taxon>Pseudomonadati</taxon>
        <taxon>Balneolota</taxon>
        <taxon>Balneolia</taxon>
        <taxon>Balneolales</taxon>
        <taxon>Balneolaceae</taxon>
        <taxon>Gracilimonas</taxon>
    </lineage>
</organism>
<dbReference type="InterPro" id="IPR015915">
    <property type="entry name" value="Kelch-typ_b-propeller"/>
</dbReference>
<reference evidence="4 5" key="1">
    <citation type="submission" date="2017-05" db="EMBL/GenBank/DDBJ databases">
        <authorList>
            <person name="Varghese N."/>
            <person name="Submissions S."/>
        </authorList>
    </citation>
    <scope>NUCLEOTIDE SEQUENCE [LARGE SCALE GENOMIC DNA]</scope>
    <source>
        <strain evidence="4 5">DSM 21985</strain>
    </source>
</reference>
<accession>A0A521BVB8</accession>
<keyword evidence="3" id="KW-0732">Signal</keyword>
<name>A0A521BVB8_9BACT</name>
<evidence type="ECO:0000256" key="3">
    <source>
        <dbReference type="SAM" id="SignalP"/>
    </source>
</evidence>
<evidence type="ECO:0000256" key="2">
    <source>
        <dbReference type="ARBA" id="ARBA00022737"/>
    </source>
</evidence>
<keyword evidence="1" id="KW-0880">Kelch repeat</keyword>
<dbReference type="PANTHER" id="PTHR45632:SF3">
    <property type="entry name" value="KELCH-LIKE PROTEIN 32"/>
    <property type="match status" value="1"/>
</dbReference>
<dbReference type="SUPFAM" id="SSF117281">
    <property type="entry name" value="Kelch motif"/>
    <property type="match status" value="1"/>
</dbReference>
<feature type="signal peptide" evidence="3">
    <location>
        <begin position="1"/>
        <end position="21"/>
    </location>
</feature>
<dbReference type="PROSITE" id="PS51257">
    <property type="entry name" value="PROKAR_LIPOPROTEIN"/>
    <property type="match status" value="1"/>
</dbReference>
<dbReference type="Gene3D" id="2.120.10.80">
    <property type="entry name" value="Kelch-type beta propeller"/>
    <property type="match status" value="2"/>
</dbReference>
<dbReference type="EMBL" id="FXTP01000003">
    <property type="protein sequence ID" value="SMO51035.1"/>
    <property type="molecule type" value="Genomic_DNA"/>
</dbReference>
<evidence type="ECO:0000313" key="5">
    <source>
        <dbReference type="Proteomes" id="UP000317557"/>
    </source>
</evidence>
<proteinExistence type="predicted"/>
<gene>
    <name evidence="4" type="ORF">SAMN06265219_103119</name>
</gene>
<dbReference type="PANTHER" id="PTHR45632">
    <property type="entry name" value="LD33804P"/>
    <property type="match status" value="1"/>
</dbReference>
<keyword evidence="5" id="KW-1185">Reference proteome</keyword>
<feature type="chain" id="PRO_5021775358" evidence="3">
    <location>
        <begin position="22"/>
        <end position="345"/>
    </location>
</feature>
<dbReference type="Proteomes" id="UP000317557">
    <property type="component" value="Unassembled WGS sequence"/>
</dbReference>
<evidence type="ECO:0000256" key="1">
    <source>
        <dbReference type="ARBA" id="ARBA00022441"/>
    </source>
</evidence>
<sequence length="345" mass="38676">MNSNYIKTVLILSLTALSFTACNVFNSDTENIEWGDWARISSYEGIPRSNAVAFSIDGKGYVGTGYNGDQDDDQDRLKDIWEFDPEMNFWTQKADFPGIPRNSAVAFVADGKGYVGTGYNDDVDGYYLRDFWAYDPATNSWDSVAAFGGSARYGAVAFALNNKGYVGTGHDDNDLKDFWRYDPETDQWAQVVSIPGEKRIDATAFVIDDKAYVGTGTSNGIYEPDFWVYNPESGLWSNLQNLDEDRDENSRDIPRSKAVSFTLDGKGYIALGYSGGNKSNIWQYNPETDVWTDEDLAVFEGNARRDAVAFTINNLAYVGTGNNGSLYYDDFWEYNPNIENDEDSY</sequence>
<keyword evidence="2" id="KW-0677">Repeat</keyword>
<evidence type="ECO:0000313" key="4">
    <source>
        <dbReference type="EMBL" id="SMO51035.1"/>
    </source>
</evidence>
<dbReference type="AlphaFoldDB" id="A0A521BVB8"/>